<evidence type="ECO:0000259" key="4">
    <source>
        <dbReference type="SMART" id="SM00483"/>
    </source>
</evidence>
<evidence type="ECO:0000313" key="6">
    <source>
        <dbReference type="Proteomes" id="UP000582837"/>
    </source>
</evidence>
<evidence type="ECO:0000256" key="1">
    <source>
        <dbReference type="ARBA" id="ARBA00022679"/>
    </source>
</evidence>
<dbReference type="InterPro" id="IPR037160">
    <property type="entry name" value="DNA_Pol_thumb_sf"/>
</dbReference>
<evidence type="ECO:0000313" key="5">
    <source>
        <dbReference type="EMBL" id="MBB6074049.1"/>
    </source>
</evidence>
<dbReference type="InterPro" id="IPR029398">
    <property type="entry name" value="PolB_thumb"/>
</dbReference>
<protein>
    <submittedName>
        <fullName evidence="5">DNA polymerase (Family 10)</fullName>
    </submittedName>
</protein>
<gene>
    <name evidence="5" type="ORF">HNQ61_005730</name>
</gene>
<dbReference type="InterPro" id="IPR050243">
    <property type="entry name" value="PHP_phosphatase"/>
</dbReference>
<dbReference type="InterPro" id="IPR043519">
    <property type="entry name" value="NT_sf"/>
</dbReference>
<dbReference type="InterPro" id="IPR002054">
    <property type="entry name" value="DNA-dir_DNA_pol_X"/>
</dbReference>
<dbReference type="Pfam" id="PF14716">
    <property type="entry name" value="HHH_8"/>
    <property type="match status" value="1"/>
</dbReference>
<dbReference type="Gene3D" id="3.20.20.140">
    <property type="entry name" value="Metal-dependent hydrolases"/>
    <property type="match status" value="1"/>
</dbReference>
<dbReference type="CDD" id="cd07436">
    <property type="entry name" value="PHP_PolX"/>
    <property type="match status" value="1"/>
</dbReference>
<dbReference type="AlphaFoldDB" id="A0A841H8N6"/>
<dbReference type="EMBL" id="JACHIA010000038">
    <property type="protein sequence ID" value="MBB6074049.1"/>
    <property type="molecule type" value="Genomic_DNA"/>
</dbReference>
<sequence>MTAREAGAVLAEIAMLLEVVGGNPFRAKAFSTAARSLETSAADLASLAAEGRLRTLPNVGEGIASVLEELLANGTSAMLEELRAKTPVGLYDMMRIKGLGAKRIRTLYADLGIDSLDALEAAASAGRIAKVAGFGAKTEQKILEGVAFARSLRGRRRYYQAVESAAGLLELIEGLPGVVQVRAAGQIRRRLEVVDALDLVAAADDPAAVLAAFRAIQGTESPDASAADAPAEVRLADGLLARLVCVTPARFGAALVRETGSAEHLAQLTERAAGMGLRLDGEGLFDGKKSVPTPDEEAVYRALDLAWIPPELREGWGEIEAAAAGTLPVLIEPGDLRGTFHCHTTYSDGRATVDEMADAARERGWSYLGIADHSQFAAYAGGLSPAAVRKQHREIDAWNAEHGGRGKKRFRLFKGVEADILADGRLDYDDDVLAGFDYIVGSVHSGFQMPEREMTDRLIRAVSHPRITMLGHATGRLLLRRDGYAVDVRAVIDAAAANGVCVEINADPNRLDVDWRNARYAAEKGVLIPINPDAHSTGALGNVLFGVNVARKAWITAPQVLNTWELDRLENWFAERKQKSAP</sequence>
<dbReference type="SMART" id="SM00481">
    <property type="entry name" value="POLIIIAc"/>
    <property type="match status" value="1"/>
</dbReference>
<dbReference type="Proteomes" id="UP000582837">
    <property type="component" value="Unassembled WGS sequence"/>
</dbReference>
<dbReference type="InterPro" id="IPR010996">
    <property type="entry name" value="HHH_MUS81"/>
</dbReference>
<dbReference type="FunFam" id="3.20.20.140:FF:000047">
    <property type="entry name" value="PHP domain-containing protein"/>
    <property type="match status" value="1"/>
</dbReference>
<dbReference type="InterPro" id="IPR047967">
    <property type="entry name" value="PolX_PHP"/>
</dbReference>
<proteinExistence type="predicted"/>
<dbReference type="GO" id="GO:0008270">
    <property type="term" value="F:zinc ion binding"/>
    <property type="evidence" value="ECO:0007669"/>
    <property type="project" value="TreeGrafter"/>
</dbReference>
<dbReference type="InterPro" id="IPR016195">
    <property type="entry name" value="Pol/histidinol_Pase-like"/>
</dbReference>
<dbReference type="Pfam" id="PF14791">
    <property type="entry name" value="DNA_pol_B_thumb"/>
    <property type="match status" value="1"/>
</dbReference>
<reference evidence="5 6" key="1">
    <citation type="submission" date="2020-08" db="EMBL/GenBank/DDBJ databases">
        <title>Genomic Encyclopedia of Type Strains, Phase IV (KMG-IV): sequencing the most valuable type-strain genomes for metagenomic binning, comparative biology and taxonomic classification.</title>
        <authorList>
            <person name="Goeker M."/>
        </authorList>
    </citation>
    <scope>NUCLEOTIDE SEQUENCE [LARGE SCALE GENOMIC DNA]</scope>
    <source>
        <strain evidence="5 6">DSM 29007</strain>
    </source>
</reference>
<dbReference type="Gene3D" id="3.30.210.10">
    <property type="entry name" value="DNA polymerase, thumb domain"/>
    <property type="match status" value="1"/>
</dbReference>
<organism evidence="5 6">
    <name type="scientific">Longimicrobium terrae</name>
    <dbReference type="NCBI Taxonomy" id="1639882"/>
    <lineage>
        <taxon>Bacteria</taxon>
        <taxon>Pseudomonadati</taxon>
        <taxon>Gemmatimonadota</taxon>
        <taxon>Longimicrobiia</taxon>
        <taxon>Longimicrobiales</taxon>
        <taxon>Longimicrobiaceae</taxon>
        <taxon>Longimicrobium</taxon>
    </lineage>
</organism>
<dbReference type="SUPFAM" id="SSF47802">
    <property type="entry name" value="DNA polymerase beta, N-terminal domain-like"/>
    <property type="match status" value="1"/>
</dbReference>
<dbReference type="RefSeq" id="WP_170039219.1">
    <property type="nucleotide sequence ID" value="NZ_JABDTL010000002.1"/>
</dbReference>
<dbReference type="SMART" id="SM00483">
    <property type="entry name" value="POLXc"/>
    <property type="match status" value="1"/>
</dbReference>
<comment type="caution">
    <text evidence="5">The sequence shown here is derived from an EMBL/GenBank/DDBJ whole genome shotgun (WGS) entry which is preliminary data.</text>
</comment>
<feature type="domain" description="DNA-directed DNA polymerase X" evidence="4">
    <location>
        <begin position="1"/>
        <end position="314"/>
    </location>
</feature>
<keyword evidence="2" id="KW-0548">Nucleotidyltransferase</keyword>
<name>A0A841H8N6_9BACT</name>
<dbReference type="PIRSF" id="PIRSF005047">
    <property type="entry name" value="UCP005047_YshC"/>
    <property type="match status" value="1"/>
</dbReference>
<dbReference type="Gene3D" id="1.10.150.110">
    <property type="entry name" value="DNA polymerase beta, N-terminal domain-like"/>
    <property type="match status" value="1"/>
</dbReference>
<dbReference type="InterPro" id="IPR004013">
    <property type="entry name" value="PHP_dom"/>
</dbReference>
<keyword evidence="1" id="KW-0808">Transferase</keyword>
<dbReference type="InterPro" id="IPR027421">
    <property type="entry name" value="DNA_pol_lamdba_lyase_dom_sf"/>
</dbReference>
<dbReference type="Gene3D" id="1.10.150.20">
    <property type="entry name" value="5' to 3' exonuclease, C-terminal subdomain"/>
    <property type="match status" value="1"/>
</dbReference>
<dbReference type="Gene3D" id="3.30.460.10">
    <property type="entry name" value="Beta Polymerase, domain 2"/>
    <property type="match status" value="1"/>
</dbReference>
<feature type="domain" description="Polymerase/histidinol phosphatase N-terminal" evidence="3">
    <location>
        <begin position="338"/>
        <end position="422"/>
    </location>
</feature>
<accession>A0A841H8N6</accession>
<dbReference type="GO" id="GO:0042578">
    <property type="term" value="F:phosphoric ester hydrolase activity"/>
    <property type="evidence" value="ECO:0007669"/>
    <property type="project" value="TreeGrafter"/>
</dbReference>
<dbReference type="PANTHER" id="PTHR36928:SF1">
    <property type="entry name" value="PHOSPHATASE YCDX-RELATED"/>
    <property type="match status" value="1"/>
</dbReference>
<dbReference type="NCBIfam" id="NF006375">
    <property type="entry name" value="PRK08609.1"/>
    <property type="match status" value="1"/>
</dbReference>
<dbReference type="GO" id="GO:0005829">
    <property type="term" value="C:cytosol"/>
    <property type="evidence" value="ECO:0007669"/>
    <property type="project" value="TreeGrafter"/>
</dbReference>
<dbReference type="SUPFAM" id="SSF89550">
    <property type="entry name" value="PHP domain-like"/>
    <property type="match status" value="1"/>
</dbReference>
<dbReference type="GO" id="GO:0003887">
    <property type="term" value="F:DNA-directed DNA polymerase activity"/>
    <property type="evidence" value="ECO:0007669"/>
    <property type="project" value="InterPro"/>
</dbReference>
<dbReference type="InterPro" id="IPR003141">
    <property type="entry name" value="Pol/His_phosphatase_N"/>
</dbReference>
<dbReference type="GO" id="GO:0003677">
    <property type="term" value="F:DNA binding"/>
    <property type="evidence" value="ECO:0007669"/>
    <property type="project" value="InterPro"/>
</dbReference>
<evidence type="ECO:0000259" key="3">
    <source>
        <dbReference type="SMART" id="SM00481"/>
    </source>
</evidence>
<dbReference type="Pfam" id="PF02811">
    <property type="entry name" value="PHP"/>
    <property type="match status" value="1"/>
</dbReference>
<dbReference type="PANTHER" id="PTHR36928">
    <property type="entry name" value="PHOSPHATASE YCDX-RELATED"/>
    <property type="match status" value="1"/>
</dbReference>
<keyword evidence="6" id="KW-1185">Reference proteome</keyword>
<dbReference type="Pfam" id="PF14520">
    <property type="entry name" value="HHH_5"/>
    <property type="match status" value="1"/>
</dbReference>
<dbReference type="SUPFAM" id="SSF81301">
    <property type="entry name" value="Nucleotidyltransferase"/>
    <property type="match status" value="1"/>
</dbReference>
<dbReference type="InterPro" id="IPR022311">
    <property type="entry name" value="PolX-like"/>
</dbReference>
<evidence type="ECO:0000256" key="2">
    <source>
        <dbReference type="ARBA" id="ARBA00022695"/>
    </source>
</evidence>